<gene>
    <name evidence="3" type="ORF">SLOPH_1290</name>
</gene>
<dbReference type="InterPro" id="IPR001611">
    <property type="entry name" value="Leu-rich_rpt"/>
</dbReference>
<organism evidence="3 4">
    <name type="scientific">Spraguea lophii (strain 42_110)</name>
    <name type="common">Microsporidian parasite</name>
    <dbReference type="NCBI Taxonomy" id="1358809"/>
    <lineage>
        <taxon>Eukaryota</taxon>
        <taxon>Fungi</taxon>
        <taxon>Fungi incertae sedis</taxon>
        <taxon>Microsporidia</taxon>
        <taxon>Spragueidae</taxon>
        <taxon>Spraguea</taxon>
    </lineage>
</organism>
<dbReference type="OrthoDB" id="266138at2759"/>
<evidence type="ECO:0000256" key="2">
    <source>
        <dbReference type="ARBA" id="ARBA00022737"/>
    </source>
</evidence>
<dbReference type="SUPFAM" id="SSF52058">
    <property type="entry name" value="L domain-like"/>
    <property type="match status" value="2"/>
</dbReference>
<dbReference type="STRING" id="1358809.S7WCE7"/>
<dbReference type="InterPro" id="IPR050216">
    <property type="entry name" value="LRR_domain-containing"/>
</dbReference>
<dbReference type="GO" id="GO:0005737">
    <property type="term" value="C:cytoplasm"/>
    <property type="evidence" value="ECO:0007669"/>
    <property type="project" value="TreeGrafter"/>
</dbReference>
<keyword evidence="1" id="KW-0433">Leucine-rich repeat</keyword>
<protein>
    <submittedName>
        <fullName evidence="3">Leucine rich repeat protein</fullName>
    </submittedName>
</protein>
<keyword evidence="2" id="KW-0677">Repeat</keyword>
<evidence type="ECO:0000256" key="1">
    <source>
        <dbReference type="ARBA" id="ARBA00022614"/>
    </source>
</evidence>
<reference evidence="4" key="1">
    <citation type="journal article" date="2013" name="PLoS Genet.">
        <title>The genome of Spraguea lophii and the basis of host-microsporidian interactions.</title>
        <authorList>
            <person name="Campbell S.E."/>
            <person name="Williams T.A."/>
            <person name="Yousuf A."/>
            <person name="Soanes D.M."/>
            <person name="Paszkiewicz K.H."/>
            <person name="Williams B.A.P."/>
        </authorList>
    </citation>
    <scope>NUCLEOTIDE SEQUENCE [LARGE SCALE GENOMIC DNA]</scope>
    <source>
        <strain evidence="4">42_110</strain>
    </source>
</reference>
<dbReference type="Proteomes" id="UP000014978">
    <property type="component" value="Unassembled WGS sequence"/>
</dbReference>
<dbReference type="Pfam" id="PF13855">
    <property type="entry name" value="LRR_8"/>
    <property type="match status" value="2"/>
</dbReference>
<dbReference type="EMBL" id="ATCN01000235">
    <property type="protein sequence ID" value="EPR79477.1"/>
    <property type="molecule type" value="Genomic_DNA"/>
</dbReference>
<dbReference type="SMART" id="SM00364">
    <property type="entry name" value="LRR_BAC"/>
    <property type="match status" value="5"/>
</dbReference>
<dbReference type="Gene3D" id="3.80.10.10">
    <property type="entry name" value="Ribonuclease Inhibitor"/>
    <property type="match status" value="4"/>
</dbReference>
<evidence type="ECO:0000313" key="3">
    <source>
        <dbReference type="EMBL" id="EPR79477.1"/>
    </source>
</evidence>
<accession>S7WCE7</accession>
<name>S7WCE7_SPRLO</name>
<keyword evidence="4" id="KW-1185">Reference proteome</keyword>
<dbReference type="InterPro" id="IPR003591">
    <property type="entry name" value="Leu-rich_rpt_typical-subtyp"/>
</dbReference>
<dbReference type="PRINTS" id="PR00019">
    <property type="entry name" value="LEURICHRPT"/>
</dbReference>
<dbReference type="PROSITE" id="PS51450">
    <property type="entry name" value="LRR"/>
    <property type="match status" value="6"/>
</dbReference>
<dbReference type="PANTHER" id="PTHR48051">
    <property type="match status" value="1"/>
</dbReference>
<dbReference type="VEuPathDB" id="MicrosporidiaDB:SLOPH_1290"/>
<proteinExistence type="predicted"/>
<sequence length="852" mass="100602">MFYFIICALCVKLSKREYLQWWVLTDQSYFVLNQTNPYFYQLLLTDCWFEINGENKELNFQLKNYKHKLPQIINLCTMIETLNITNSGLKRIDMYFFVFRENLRHLNLSCNLLEIIPDEIFCLKFLKTLDLSKNKLTELPKMIGRLIELESLNLKGNKIIQISENLANLKNLIFLNLSENESLFESTDWYRTLLKHEELFKILNKSNLISIGLDNTGLYYIPKLYVSSTLELISLDNNHLIFLNENFKKFLSLKKINLGYNNFGSFPDVLFELPLLNYIGIENNNITGNIVLKKEYFKSLFQLNLGHNYIKKLIIPSDSLSQINYLYLHNNEITEIDNNFFNLRNLKYLDIRKNCINNISLKEITRDTSLEILIEVNRIEIIKELFLVKNLTYLSVVCKSASEKSEEINLFENLDVKNNLKTLLLESCFLTEIPRGLSKIHTIQNIFLRNNTISYFNAFFINLNDLITLDLSNNRLDTIDGNIFIHPSLRYLNLNNNMINCLPKEINYKKHHLIISLKNNNISLYGGTNCLGLFDISYKVIEKIEVDLHENYTFNYNAKEFYKYMFNNPFGWNLDKIKTIIPTKPKKHSLNGEFVLKIWEENIMKNIKENDTNTEITEYLKNLYGIESKMTYIVKHLDKEKKDTLKDFIEEIFLILYRNMNENSNMISSTILSLTPGIFECYDAQYEHLKRAYYAIKQKEDNFDIIFYINEMIGEIKNEVLSKITTSNELFQNVHILSYWRNELADELGFQKSNTIYGTLTNNTCLNCKEYILYHFFKEFDAYETVKKLHQKINSKGKFITLASKFIFNKIDDEKKIGIYLKYNNLDDMDFSEIKLSGVALILCCFNYTYIQ</sequence>
<comment type="caution">
    <text evidence="3">The sequence shown here is derived from an EMBL/GenBank/DDBJ whole genome shotgun (WGS) entry which is preliminary data.</text>
</comment>
<dbReference type="InParanoid" id="S7WCE7"/>
<dbReference type="InterPro" id="IPR032675">
    <property type="entry name" value="LRR_dom_sf"/>
</dbReference>
<evidence type="ECO:0000313" key="4">
    <source>
        <dbReference type="Proteomes" id="UP000014978"/>
    </source>
</evidence>
<dbReference type="PANTHER" id="PTHR48051:SF1">
    <property type="entry name" value="RAS SUPPRESSOR PROTEIN 1"/>
    <property type="match status" value="1"/>
</dbReference>
<dbReference type="SMART" id="SM00369">
    <property type="entry name" value="LRR_TYP"/>
    <property type="match status" value="7"/>
</dbReference>
<dbReference type="AlphaFoldDB" id="S7WCE7"/>
<dbReference type="HOGENOM" id="CLU_016141_0_0_1"/>